<organism evidence="11 12">
    <name type="scientific">Parathalassolituus penaei</name>
    <dbReference type="NCBI Taxonomy" id="2997323"/>
    <lineage>
        <taxon>Bacteria</taxon>
        <taxon>Pseudomonadati</taxon>
        <taxon>Pseudomonadota</taxon>
        <taxon>Gammaproteobacteria</taxon>
        <taxon>Oceanospirillales</taxon>
        <taxon>Oceanospirillaceae</taxon>
        <taxon>Parathalassolituus</taxon>
    </lineage>
</organism>
<dbReference type="InterPro" id="IPR054115">
    <property type="entry name" value="CorC_N"/>
</dbReference>
<evidence type="ECO:0000256" key="5">
    <source>
        <dbReference type="ARBA" id="ARBA00023122"/>
    </source>
</evidence>
<dbReference type="Pfam" id="PF03471">
    <property type="entry name" value="CorC_HlyC"/>
    <property type="match status" value="1"/>
</dbReference>
<feature type="domain" description="CBS" evidence="10">
    <location>
        <begin position="66"/>
        <end position="125"/>
    </location>
</feature>
<evidence type="ECO:0000256" key="8">
    <source>
        <dbReference type="ARBA" id="ARBA00040729"/>
    </source>
</evidence>
<dbReference type="InterPro" id="IPR000644">
    <property type="entry name" value="CBS_dom"/>
</dbReference>
<dbReference type="SUPFAM" id="SSF54631">
    <property type="entry name" value="CBS-domain pair"/>
    <property type="match status" value="1"/>
</dbReference>
<dbReference type="PANTHER" id="PTHR22777">
    <property type="entry name" value="HEMOLYSIN-RELATED"/>
    <property type="match status" value="1"/>
</dbReference>
<evidence type="ECO:0000256" key="6">
    <source>
        <dbReference type="ARBA" id="ARBA00023285"/>
    </source>
</evidence>
<evidence type="ECO:0000259" key="10">
    <source>
        <dbReference type="PROSITE" id="PS51371"/>
    </source>
</evidence>
<dbReference type="RefSeq" id="WP_283174207.1">
    <property type="nucleotide sequence ID" value="NZ_JAPNOA010000029.1"/>
</dbReference>
<reference evidence="11" key="1">
    <citation type="submission" date="2022-11" db="EMBL/GenBank/DDBJ databases">
        <title>Parathalassolutuus dongxingensis gen. nov., sp. nov., a novel member of family Oceanospirillaceae isolated from a coastal shrimp pond in Guangxi, China.</title>
        <authorList>
            <person name="Chen H."/>
        </authorList>
    </citation>
    <scope>NUCLEOTIDE SEQUENCE</scope>
    <source>
        <strain evidence="11">G-43</strain>
    </source>
</reference>
<name>A0A9X3EKI5_9GAMM</name>
<accession>A0A9X3EKI5</accession>
<evidence type="ECO:0000313" key="11">
    <source>
        <dbReference type="EMBL" id="MCY0966001.1"/>
    </source>
</evidence>
<dbReference type="InterPro" id="IPR005170">
    <property type="entry name" value="Transptr-assoc_dom"/>
</dbReference>
<keyword evidence="6" id="KW-0170">Cobalt</keyword>
<evidence type="ECO:0000313" key="12">
    <source>
        <dbReference type="Proteomes" id="UP001150830"/>
    </source>
</evidence>
<gene>
    <name evidence="11" type="ORF">OUO13_12455</name>
</gene>
<dbReference type="PANTHER" id="PTHR22777:SF27">
    <property type="entry name" value="MAGNESIUM AND COBALT EFFLUX PROTEIN CORC"/>
    <property type="match status" value="1"/>
</dbReference>
<dbReference type="SMART" id="SM01091">
    <property type="entry name" value="CorC_HlyC"/>
    <property type="match status" value="1"/>
</dbReference>
<proteinExistence type="inferred from homology"/>
<dbReference type="Pfam" id="PF00571">
    <property type="entry name" value="CBS"/>
    <property type="match status" value="2"/>
</dbReference>
<sequence>MSDDRSAQPRSWLEKFTDLFSDDPQSRQDIKVIVREAAERSIVDSETLNILEGALQVSEMQVRDIMIPRPQVVSIQIHETLQECLPRIIESAHSRFPVLGENTEVLGIILAKDLLPLLLLDTNESIQNSFSLQEILRPATFVPESKRLNVLLREFRSNRNHMAIVVDEFGGVAGLVTIEDVLEQIVGEIEDEHDYDEEDSLIKKVENDVFMVKALTPVEDFNEHFGARFSDDDFDTIGGIVVHHFGRMPECNECIHIDNWSFKVVNGTSRQINLLEVSPLAN</sequence>
<keyword evidence="12" id="KW-1185">Reference proteome</keyword>
<dbReference type="SUPFAM" id="SSF56176">
    <property type="entry name" value="FAD-binding/transporter-associated domain-like"/>
    <property type="match status" value="1"/>
</dbReference>
<dbReference type="Gene3D" id="3.30.465.10">
    <property type="match status" value="1"/>
</dbReference>
<dbReference type="InterPro" id="IPR036318">
    <property type="entry name" value="FAD-bd_PCMH-like_sf"/>
</dbReference>
<dbReference type="CDD" id="cd04590">
    <property type="entry name" value="CBS_pair_CorC_HlyC_assoc"/>
    <property type="match status" value="1"/>
</dbReference>
<dbReference type="Gene3D" id="3.10.580.10">
    <property type="entry name" value="CBS-domain"/>
    <property type="match status" value="1"/>
</dbReference>
<comment type="similarity">
    <text evidence="1">Belongs to the UPF0053 family.</text>
</comment>
<keyword evidence="3" id="KW-0677">Repeat</keyword>
<dbReference type="GO" id="GO:0050660">
    <property type="term" value="F:flavin adenine dinucleotide binding"/>
    <property type="evidence" value="ECO:0007669"/>
    <property type="project" value="InterPro"/>
</dbReference>
<dbReference type="Pfam" id="PF21917">
    <property type="entry name" value="NMB0537_N"/>
    <property type="match status" value="1"/>
</dbReference>
<dbReference type="Proteomes" id="UP001150830">
    <property type="component" value="Unassembled WGS sequence"/>
</dbReference>
<dbReference type="PROSITE" id="PS51371">
    <property type="entry name" value="CBS"/>
    <property type="match status" value="2"/>
</dbReference>
<evidence type="ECO:0000256" key="1">
    <source>
        <dbReference type="ARBA" id="ARBA00006337"/>
    </source>
</evidence>
<evidence type="ECO:0000256" key="3">
    <source>
        <dbReference type="ARBA" id="ARBA00022737"/>
    </source>
</evidence>
<dbReference type="InterPro" id="IPR044751">
    <property type="entry name" value="Ion_transp-like_CBS"/>
</dbReference>
<evidence type="ECO:0000256" key="9">
    <source>
        <dbReference type="PROSITE-ProRule" id="PRU00703"/>
    </source>
</evidence>
<evidence type="ECO:0000256" key="2">
    <source>
        <dbReference type="ARBA" id="ARBA00022448"/>
    </source>
</evidence>
<dbReference type="FunFam" id="3.10.580.10:FF:000002">
    <property type="entry name" value="Magnesium/cobalt efflux protein CorC"/>
    <property type="match status" value="1"/>
</dbReference>
<keyword evidence="2" id="KW-0813">Transport</keyword>
<dbReference type="InterPro" id="IPR016169">
    <property type="entry name" value="FAD-bd_PCMH_sub2"/>
</dbReference>
<dbReference type="GO" id="GO:0005886">
    <property type="term" value="C:plasma membrane"/>
    <property type="evidence" value="ECO:0007669"/>
    <property type="project" value="TreeGrafter"/>
</dbReference>
<evidence type="ECO:0000256" key="7">
    <source>
        <dbReference type="ARBA" id="ARBA00037273"/>
    </source>
</evidence>
<comment type="function">
    <text evidence="7">Plays a role in the transport of magnesium and cobalt ions.</text>
</comment>
<dbReference type="EMBL" id="JAPNOA010000029">
    <property type="protein sequence ID" value="MCY0966001.1"/>
    <property type="molecule type" value="Genomic_DNA"/>
</dbReference>
<keyword evidence="5 9" id="KW-0129">CBS domain</keyword>
<feature type="domain" description="CBS" evidence="10">
    <location>
        <begin position="135"/>
        <end position="192"/>
    </location>
</feature>
<keyword evidence="4" id="KW-0460">Magnesium</keyword>
<evidence type="ECO:0000256" key="4">
    <source>
        <dbReference type="ARBA" id="ARBA00022842"/>
    </source>
</evidence>
<dbReference type="InterPro" id="IPR046342">
    <property type="entry name" value="CBS_dom_sf"/>
</dbReference>
<dbReference type="SMART" id="SM00116">
    <property type="entry name" value="CBS"/>
    <property type="match status" value="2"/>
</dbReference>
<dbReference type="AlphaFoldDB" id="A0A9X3EKI5"/>
<protein>
    <recommendedName>
        <fullName evidence="8">Magnesium and cobalt efflux protein CorC</fullName>
    </recommendedName>
</protein>
<comment type="caution">
    <text evidence="11">The sequence shown here is derived from an EMBL/GenBank/DDBJ whole genome shotgun (WGS) entry which is preliminary data.</text>
</comment>